<evidence type="ECO:0000313" key="6">
    <source>
        <dbReference type="EMBL" id="CAB5000868.1"/>
    </source>
</evidence>
<dbReference type="InterPro" id="IPR029063">
    <property type="entry name" value="SAM-dependent_MTases_sf"/>
</dbReference>
<evidence type="ECO:0000313" key="5">
    <source>
        <dbReference type="EMBL" id="CAB4956884.1"/>
    </source>
</evidence>
<dbReference type="AlphaFoldDB" id="A0A6J7AAY3"/>
<dbReference type="EMBL" id="CAFBMT010000033">
    <property type="protein sequence ID" value="CAB4956884.1"/>
    <property type="molecule type" value="Genomic_DNA"/>
</dbReference>
<protein>
    <submittedName>
        <fullName evidence="3">Unannotated protein</fullName>
    </submittedName>
</protein>
<dbReference type="EMBL" id="CAEZYF010000032">
    <property type="protein sequence ID" value="CAB4745654.1"/>
    <property type="molecule type" value="Genomic_DNA"/>
</dbReference>
<organism evidence="3">
    <name type="scientific">freshwater metagenome</name>
    <dbReference type="NCBI Taxonomy" id="449393"/>
    <lineage>
        <taxon>unclassified sequences</taxon>
        <taxon>metagenomes</taxon>
        <taxon>ecological metagenomes</taxon>
    </lineage>
</organism>
<evidence type="ECO:0000313" key="3">
    <source>
        <dbReference type="EMBL" id="CAB4830031.1"/>
    </source>
</evidence>
<dbReference type="SUPFAM" id="SSF53335">
    <property type="entry name" value="S-adenosyl-L-methionine-dependent methyltransferases"/>
    <property type="match status" value="1"/>
</dbReference>
<evidence type="ECO:0000313" key="1">
    <source>
        <dbReference type="EMBL" id="CAB4365460.1"/>
    </source>
</evidence>
<name>A0A6J7AAY3_9ZZZZ</name>
<sequence>MTTRFRQRLRSIARKLPILGEYERRIAELDRLFAPIGHFYSPHVDVAEIQAHEDQIFGTDPAVVAGVKLRLDEQWALLDELAPVLGDIKLHTTQEEAAALGDRYWSQNPVYGDGDATVLTAMLRHFRPSQLIELGCGFSSACTLDAREQYLDGAMQITFCDPYPELLDSLVKDSDRATVTIRTVRTQDVDLDLFASLGDGDVLFIDSTHVAKTGSDVNRIFADILPVLRPGVVIHLHDIFPGFEYPREWVYEHRGWNEQYVLRSFLQYNDTFEILLWPSLLHRLDPARASAAFPRCINAGGSLWLRKVA</sequence>
<reference evidence="3" key="1">
    <citation type="submission" date="2020-05" db="EMBL/GenBank/DDBJ databases">
        <authorList>
            <person name="Chiriac C."/>
            <person name="Salcher M."/>
            <person name="Ghai R."/>
            <person name="Kavagutti S V."/>
        </authorList>
    </citation>
    <scope>NUCLEOTIDE SEQUENCE</scope>
</reference>
<dbReference type="Gene3D" id="3.40.50.150">
    <property type="entry name" value="Vaccinia Virus protein VP39"/>
    <property type="match status" value="1"/>
</dbReference>
<dbReference type="EMBL" id="CAESGF010000032">
    <property type="protein sequence ID" value="CAB4365460.1"/>
    <property type="molecule type" value="Genomic_DNA"/>
</dbReference>
<dbReference type="EMBL" id="CAFBIY010000086">
    <property type="protein sequence ID" value="CAB4851577.1"/>
    <property type="molecule type" value="Genomic_DNA"/>
</dbReference>
<dbReference type="EMBL" id="CAFBOL010000065">
    <property type="protein sequence ID" value="CAB5000868.1"/>
    <property type="molecule type" value="Genomic_DNA"/>
</dbReference>
<proteinExistence type="predicted"/>
<dbReference type="Pfam" id="PF13578">
    <property type="entry name" value="Methyltransf_24"/>
    <property type="match status" value="1"/>
</dbReference>
<evidence type="ECO:0000313" key="4">
    <source>
        <dbReference type="EMBL" id="CAB4851577.1"/>
    </source>
</evidence>
<evidence type="ECO:0000313" key="2">
    <source>
        <dbReference type="EMBL" id="CAB4745654.1"/>
    </source>
</evidence>
<gene>
    <name evidence="2" type="ORF">UFOPK2656_03211</name>
    <name evidence="3" type="ORF">UFOPK3099_01989</name>
    <name evidence="4" type="ORF">UFOPK3267_01603</name>
    <name evidence="5" type="ORF">UFOPK3651_03245</name>
    <name evidence="6" type="ORF">UFOPK3931_02127</name>
    <name evidence="1" type="ORF">UFOPK4189_03205</name>
</gene>
<accession>A0A6J7AAY3</accession>
<dbReference type="EMBL" id="CAFAAV010000172">
    <property type="protein sequence ID" value="CAB4830031.1"/>
    <property type="molecule type" value="Genomic_DNA"/>
</dbReference>